<dbReference type="GO" id="GO:0004843">
    <property type="term" value="F:cysteine-type deubiquitinase activity"/>
    <property type="evidence" value="ECO:0007669"/>
    <property type="project" value="UniProtKB-UniRule"/>
</dbReference>
<evidence type="ECO:0000313" key="5">
    <source>
        <dbReference type="Proteomes" id="UP000700334"/>
    </source>
</evidence>
<evidence type="ECO:0000256" key="1">
    <source>
        <dbReference type="RuleBase" id="RU366025"/>
    </source>
</evidence>
<proteinExistence type="inferred from homology"/>
<comment type="catalytic activity">
    <reaction evidence="1">
        <text>Thiol-dependent hydrolysis of ester, thioester, amide, peptide and isopeptide bonds formed by the C-terminal Gly of ubiquitin (a 76-residue protein attached to proteins as an intracellular targeting signal).</text>
        <dbReference type="EC" id="3.4.19.12"/>
    </reaction>
</comment>
<dbReference type="SUPFAM" id="SSF54001">
    <property type="entry name" value="Cysteine proteinases"/>
    <property type="match status" value="1"/>
</dbReference>
<keyword evidence="1" id="KW-0788">Thiol protease</keyword>
<dbReference type="InterPro" id="IPR038765">
    <property type="entry name" value="Papain-like_cys_pep_sf"/>
</dbReference>
<keyword evidence="1" id="KW-0833">Ubl conjugation pathway</keyword>
<dbReference type="GO" id="GO:0005634">
    <property type="term" value="C:nucleus"/>
    <property type="evidence" value="ECO:0007669"/>
    <property type="project" value="TreeGrafter"/>
</dbReference>
<dbReference type="InterPro" id="IPR018200">
    <property type="entry name" value="USP_CS"/>
</dbReference>
<organism evidence="4 5">
    <name type="scientific">Galemys pyrenaicus</name>
    <name type="common">Iberian desman</name>
    <name type="synonym">Pyrenean desman</name>
    <dbReference type="NCBI Taxonomy" id="202257"/>
    <lineage>
        <taxon>Eukaryota</taxon>
        <taxon>Metazoa</taxon>
        <taxon>Chordata</taxon>
        <taxon>Craniata</taxon>
        <taxon>Vertebrata</taxon>
        <taxon>Euteleostomi</taxon>
        <taxon>Mammalia</taxon>
        <taxon>Eutheria</taxon>
        <taxon>Laurasiatheria</taxon>
        <taxon>Eulipotyphla</taxon>
        <taxon>Talpidae</taxon>
        <taxon>Galemys</taxon>
    </lineage>
</organism>
<dbReference type="GO" id="GO:0004197">
    <property type="term" value="F:cysteine-type endopeptidase activity"/>
    <property type="evidence" value="ECO:0007669"/>
    <property type="project" value="InterPro"/>
</dbReference>
<evidence type="ECO:0000313" key="4">
    <source>
        <dbReference type="EMBL" id="KAG8514223.1"/>
    </source>
</evidence>
<dbReference type="PROSITE" id="PS00972">
    <property type="entry name" value="USP_1"/>
    <property type="match status" value="1"/>
</dbReference>
<dbReference type="GO" id="GO:0006508">
    <property type="term" value="P:proteolysis"/>
    <property type="evidence" value="ECO:0007669"/>
    <property type="project" value="UniProtKB-KW"/>
</dbReference>
<dbReference type="Gene3D" id="3.90.70.10">
    <property type="entry name" value="Cysteine proteinases"/>
    <property type="match status" value="2"/>
</dbReference>
<feature type="compositionally biased region" description="Basic residues" evidence="2">
    <location>
        <begin position="21"/>
        <end position="31"/>
    </location>
</feature>
<feature type="region of interest" description="Disordered" evidence="2">
    <location>
        <begin position="59"/>
        <end position="104"/>
    </location>
</feature>
<protein>
    <recommendedName>
        <fullName evidence="1">Ubiquitin carboxyl-terminal hydrolase</fullName>
        <ecNumber evidence="1">3.4.19.12</ecNumber>
    </recommendedName>
</protein>
<dbReference type="Pfam" id="PF00443">
    <property type="entry name" value="UCH"/>
    <property type="match status" value="1"/>
</dbReference>
<keyword evidence="1 4" id="KW-0378">Hydrolase</keyword>
<feature type="compositionally biased region" description="Low complexity" evidence="2">
    <location>
        <begin position="11"/>
        <end position="20"/>
    </location>
</feature>
<evidence type="ECO:0000259" key="3">
    <source>
        <dbReference type="PROSITE" id="PS50235"/>
    </source>
</evidence>
<dbReference type="PROSITE" id="PS50235">
    <property type="entry name" value="USP_3"/>
    <property type="match status" value="1"/>
</dbReference>
<dbReference type="EC" id="3.4.19.12" evidence="1"/>
<dbReference type="GO" id="GO:0006282">
    <property type="term" value="P:regulation of DNA repair"/>
    <property type="evidence" value="ECO:0007669"/>
    <property type="project" value="InterPro"/>
</dbReference>
<feature type="region of interest" description="Disordered" evidence="2">
    <location>
        <begin position="169"/>
        <end position="190"/>
    </location>
</feature>
<evidence type="ECO:0000256" key="2">
    <source>
        <dbReference type="SAM" id="MobiDB-lite"/>
    </source>
</evidence>
<reference evidence="4" key="1">
    <citation type="journal article" date="2021" name="Evol. Appl.">
        <title>The genome of the Pyrenean desman and the effects of bottlenecks and inbreeding on the genomic landscape of an endangered species.</title>
        <authorList>
            <person name="Escoda L."/>
            <person name="Castresana J."/>
        </authorList>
    </citation>
    <scope>NUCLEOTIDE SEQUENCE</scope>
    <source>
        <strain evidence="4">IBE-C5619</strain>
    </source>
</reference>
<feature type="non-terminal residue" evidence="4">
    <location>
        <position position="921"/>
    </location>
</feature>
<dbReference type="InterPro" id="IPR001394">
    <property type="entry name" value="Peptidase_C19_UCH"/>
</dbReference>
<dbReference type="InterPro" id="IPR033815">
    <property type="entry name" value="USP1"/>
</dbReference>
<feature type="domain" description="USP" evidence="3">
    <location>
        <begin position="214"/>
        <end position="921"/>
    </location>
</feature>
<dbReference type="InterPro" id="IPR028889">
    <property type="entry name" value="USP"/>
</dbReference>
<keyword evidence="5" id="KW-1185">Reference proteome</keyword>
<gene>
    <name evidence="4" type="ORF">J0S82_016448</name>
</gene>
<comment type="function">
    <text evidence="1">Deubiquitinating enzyme that removes conjugated ubiquitin from specific proteins to regulate different cellular processes.</text>
</comment>
<dbReference type="EMBL" id="JAGFMF010011749">
    <property type="protein sequence ID" value="KAG8514223.1"/>
    <property type="molecule type" value="Genomic_DNA"/>
</dbReference>
<dbReference type="InterPro" id="IPR050164">
    <property type="entry name" value="Peptidase_C19"/>
</dbReference>
<feature type="region of interest" description="Disordered" evidence="2">
    <location>
        <begin position="829"/>
        <end position="859"/>
    </location>
</feature>
<dbReference type="OrthoDB" id="10062454at2759"/>
<feature type="compositionally biased region" description="Basic and acidic residues" evidence="2">
    <location>
        <begin position="385"/>
        <end position="395"/>
    </location>
</feature>
<keyword evidence="1" id="KW-0645">Protease</keyword>
<dbReference type="Proteomes" id="UP000700334">
    <property type="component" value="Unassembled WGS sequence"/>
</dbReference>
<dbReference type="PROSITE" id="PS00973">
    <property type="entry name" value="USP_2"/>
    <property type="match status" value="1"/>
</dbReference>
<comment type="caution">
    <text evidence="4">The sequence shown here is derived from an EMBL/GenBank/DDBJ whole genome shotgun (WGS) entry which is preliminary data.</text>
</comment>
<dbReference type="PANTHER" id="PTHR24006:SF905">
    <property type="entry name" value="UBIQUITIN CARBOXYL-TERMINAL HYDROLASE 1"/>
    <property type="match status" value="1"/>
</dbReference>
<dbReference type="FunFam" id="3.90.70.10:FF:000077">
    <property type="entry name" value="Ubiquitin carboxyl-terminal hydrolase 1"/>
    <property type="match status" value="1"/>
</dbReference>
<dbReference type="AlphaFoldDB" id="A0A8J6DQ06"/>
<feature type="region of interest" description="Disordered" evidence="2">
    <location>
        <begin position="368"/>
        <end position="438"/>
    </location>
</feature>
<dbReference type="CDD" id="cd02671">
    <property type="entry name" value="Peptidase_C19O"/>
    <property type="match status" value="1"/>
</dbReference>
<name>A0A8J6DQ06_GALPY</name>
<accession>A0A8J6DQ06</accession>
<feature type="region of interest" description="Disordered" evidence="2">
    <location>
        <begin position="517"/>
        <end position="543"/>
    </location>
</feature>
<dbReference type="GO" id="GO:0016579">
    <property type="term" value="P:protein deubiquitination"/>
    <property type="evidence" value="ECO:0007669"/>
    <property type="project" value="InterPro"/>
</dbReference>
<comment type="similarity">
    <text evidence="1">Belongs to the peptidase C19 family.</text>
</comment>
<sequence>EEGLERKGRCLGAEASSAGARRGRLGTRRRRRGEDPRTILVLRPGGAAGRACRARAGRSLRPPLGSRRGRCGLAGNRPVRGPGAPERRCWRRTPRSSLPPPPVRSLTGSDIRGLVIFAASFQFLERCGVGREKMPGVIPSESNGLSRGSPSKKNRLSLKFFQKKETKRALDFTDSQENEEKTSEYSGSEIDQVVPAAQSSPMNCEKRENLLPFVGLNNLGNTCYLNSILQVLYFCPGFKSGVKHLFNIISRKKEALKDEASQKDKGNCKEDSLANYELICSLQSLIISVEQLQASFLLNPEKYTDELATQPRRLLNTLRELNPMYEGYLQHDAQEVLQCILGNIQETCQLLKKEEVKNVAELSTKVEEKPHQKEEISGINGIEMDSMRHYEDSKKLPKGNGKRKSDTEFGNTKKKVKVSKEFQSLEENQRQTRSKRKATGDMLEIPPKTTAKYISENECTRSSQKKSRVKINWLKSATKQPSILSKFCSLGKITTNQGSKGQSKENEYDIDEEDLGKYENDNSENENTTNGCGLESPENNVNKPININEVKPINKGGEQIGFELVEKLFQGQLVLRTRCLECESLTERREDFQDISVPVQEDELSKVEESSEKPKTEMKTLRWAISQFASVERIVGEDKYFCENCHHYTEAERSLLFDKMPEVITIHLKCFAASGLEFDCYGGGLSKINTPLLTPLKLSLEEWSTKPTNDSYGLFAVVMHSGITISSGHYTASVKVTDLNSLELDKGNFVVDQMCEIGKPEPLNEEEARGVVENYDGEEVSIRVSGNMQPSKVLNKKNVEAIGLLGGQKSKADYELYNKASNPDKFASTAFTENRNSETNNTNGTHESDRNKESSDQTGINISGFENKISYVVQSLKEYEGKWLLFDDSEVKVTEEKDFLNSLSPSTSPTSTPYLLFYKKL</sequence>
<feature type="compositionally biased region" description="Low complexity" evidence="2">
    <location>
        <begin position="832"/>
        <end position="845"/>
    </location>
</feature>
<dbReference type="GO" id="GO:0005829">
    <property type="term" value="C:cytosol"/>
    <property type="evidence" value="ECO:0007669"/>
    <property type="project" value="TreeGrafter"/>
</dbReference>
<feature type="compositionally biased region" description="Basic and acidic residues" evidence="2">
    <location>
        <begin position="846"/>
        <end position="855"/>
    </location>
</feature>
<dbReference type="PANTHER" id="PTHR24006">
    <property type="entry name" value="UBIQUITIN CARBOXYL-TERMINAL HYDROLASE"/>
    <property type="match status" value="1"/>
</dbReference>
<feature type="region of interest" description="Disordered" evidence="2">
    <location>
        <begin position="1"/>
        <end position="36"/>
    </location>
</feature>